<dbReference type="Proteomes" id="UP000310506">
    <property type="component" value="Unassembled WGS sequence"/>
</dbReference>
<dbReference type="EMBL" id="SDGV01000003">
    <property type="protein sequence ID" value="THB62165.1"/>
    <property type="molecule type" value="Genomic_DNA"/>
</dbReference>
<evidence type="ECO:0000313" key="3">
    <source>
        <dbReference type="Proteomes" id="UP000310506"/>
    </source>
</evidence>
<keyword evidence="1" id="KW-0812">Transmembrane</keyword>
<gene>
    <name evidence="2" type="ORF">ESZ54_01450</name>
</gene>
<proteinExistence type="predicted"/>
<keyword evidence="1" id="KW-0472">Membrane</keyword>
<dbReference type="InterPro" id="IPR008523">
    <property type="entry name" value="DUF805"/>
</dbReference>
<comment type="caution">
    <text evidence="2">The sequence shown here is derived from an EMBL/GenBank/DDBJ whole genome shotgun (WGS) entry which is preliminary data.</text>
</comment>
<dbReference type="RefSeq" id="WP_136135899.1">
    <property type="nucleotide sequence ID" value="NZ_SDGV01000003.1"/>
</dbReference>
<feature type="transmembrane region" description="Helical" evidence="1">
    <location>
        <begin position="47"/>
        <end position="67"/>
    </location>
</feature>
<feature type="transmembrane region" description="Helical" evidence="1">
    <location>
        <begin position="79"/>
        <end position="112"/>
    </location>
</feature>
<dbReference type="OrthoDB" id="2285053at2"/>
<reference evidence="2 3" key="1">
    <citation type="submission" date="2019-01" db="EMBL/GenBank/DDBJ databases">
        <title>Vagococcus silagei sp. nov. isolated from brewer's grain.</title>
        <authorList>
            <person name="Guu J.-R."/>
        </authorList>
    </citation>
    <scope>NUCLEOTIDE SEQUENCE [LARGE SCALE GENOMIC DNA]</scope>
    <source>
        <strain evidence="2 3">2B-2</strain>
    </source>
</reference>
<dbReference type="AlphaFoldDB" id="A0A4S3BA63"/>
<keyword evidence="1" id="KW-1133">Transmembrane helix</keyword>
<dbReference type="GO" id="GO:0016020">
    <property type="term" value="C:membrane"/>
    <property type="evidence" value="ECO:0007669"/>
    <property type="project" value="InterPro"/>
</dbReference>
<keyword evidence="3" id="KW-1185">Reference proteome</keyword>
<feature type="transmembrane region" description="Helical" evidence="1">
    <location>
        <begin position="20"/>
        <end position="41"/>
    </location>
</feature>
<evidence type="ECO:0000256" key="1">
    <source>
        <dbReference type="SAM" id="Phobius"/>
    </source>
</evidence>
<dbReference type="Pfam" id="PF05656">
    <property type="entry name" value="DUF805"/>
    <property type="match status" value="1"/>
</dbReference>
<organism evidence="2 3">
    <name type="scientific">Vagococcus silagei</name>
    <dbReference type="NCBI Taxonomy" id="2508885"/>
    <lineage>
        <taxon>Bacteria</taxon>
        <taxon>Bacillati</taxon>
        <taxon>Bacillota</taxon>
        <taxon>Bacilli</taxon>
        <taxon>Lactobacillales</taxon>
        <taxon>Enterococcaceae</taxon>
        <taxon>Vagococcus</taxon>
    </lineage>
</organism>
<sequence length="120" mass="13786">MSYWRNAFNIKGRTDCNEFWFAILSLSLMWTFIYLILFFIFGNLNEFGAKIGIGIISAILIVPNFTLLARRIRDCGSSWANAFLLYSGLLTFLLPSIIVMIISLLCYIWLFLLTIAPSKK</sequence>
<protein>
    <submittedName>
        <fullName evidence="2">DUF805 domain-containing protein</fullName>
    </submittedName>
</protein>
<name>A0A4S3BA63_9ENTE</name>
<accession>A0A4S3BA63</accession>
<evidence type="ECO:0000313" key="2">
    <source>
        <dbReference type="EMBL" id="THB62165.1"/>
    </source>
</evidence>